<feature type="region of interest" description="Disordered" evidence="4">
    <location>
        <begin position="1"/>
        <end position="26"/>
    </location>
</feature>
<evidence type="ECO:0000256" key="1">
    <source>
        <dbReference type="ARBA" id="ARBA00022864"/>
    </source>
</evidence>
<comment type="domain">
    <text evidence="3">Histidine-containing phosphotransfer domain (HPt) contains an active histidine that mediates the phosphotransfer.</text>
</comment>
<dbReference type="Proteomes" id="UP000009170">
    <property type="component" value="Unassembled WGS sequence"/>
</dbReference>
<dbReference type="Gene3D" id="1.20.120.160">
    <property type="entry name" value="HPT domain"/>
    <property type="match status" value="1"/>
</dbReference>
<evidence type="ECO:0000256" key="2">
    <source>
        <dbReference type="PROSITE-ProRule" id="PRU00110"/>
    </source>
</evidence>
<dbReference type="Pfam" id="PF01627">
    <property type="entry name" value="Hpt"/>
    <property type="match status" value="1"/>
</dbReference>
<dbReference type="InParanoid" id="A0A090M936"/>
<accession>A0A1Y5IC35</accession>
<evidence type="ECO:0000313" key="7">
    <source>
        <dbReference type="EMBL" id="OUS47160.1"/>
    </source>
</evidence>
<protein>
    <recommendedName>
        <fullName evidence="3">Histidine-containing phosphotransfer protein</fullName>
    </recommendedName>
</protein>
<keyword evidence="2" id="KW-0597">Phosphoprotein</keyword>
<dbReference type="OrthoDB" id="1673781at2759"/>
<dbReference type="InterPro" id="IPR008207">
    <property type="entry name" value="Sig_transdc_His_kin_Hpt_dom"/>
</dbReference>
<dbReference type="EMBL" id="KZ155780">
    <property type="protein sequence ID" value="OUS47160.1"/>
    <property type="molecule type" value="Genomic_DNA"/>
</dbReference>
<keyword evidence="1 3" id="KW-0932">Cytokinin signaling pathway</keyword>
<dbReference type="GO" id="GO:0005829">
    <property type="term" value="C:cytosol"/>
    <property type="evidence" value="ECO:0007669"/>
    <property type="project" value="UniProtKB-SubCell"/>
</dbReference>
<evidence type="ECO:0000256" key="3">
    <source>
        <dbReference type="RuleBase" id="RU369004"/>
    </source>
</evidence>
<dbReference type="InterPro" id="IPR036641">
    <property type="entry name" value="HPT_dom_sf"/>
</dbReference>
<name>A0A090M936_OSTTA</name>
<proteinExistence type="predicted"/>
<dbReference type="SUPFAM" id="SSF47226">
    <property type="entry name" value="Histidine-containing phosphotransfer domain, HPT domain"/>
    <property type="match status" value="1"/>
</dbReference>
<dbReference type="FunCoup" id="A0A090M936">
    <property type="interactions" value="347"/>
</dbReference>
<dbReference type="InterPro" id="IPR045871">
    <property type="entry name" value="AHP1-5/YPD1"/>
</dbReference>
<keyword evidence="8" id="KW-1185">Reference proteome</keyword>
<accession>A0A090M936</accession>
<dbReference type="GO" id="GO:0043424">
    <property type="term" value="F:protein histidine kinase binding"/>
    <property type="evidence" value="ECO:0007669"/>
    <property type="project" value="UniProtKB-UniRule"/>
</dbReference>
<dbReference type="PANTHER" id="PTHR28242">
    <property type="entry name" value="PHOSPHORELAY INTERMEDIATE PROTEIN YPD1"/>
    <property type="match status" value="1"/>
</dbReference>
<evidence type="ECO:0000313" key="6">
    <source>
        <dbReference type="EMBL" id="CEG01634.1"/>
    </source>
</evidence>
<keyword evidence="3" id="KW-0902">Two-component regulatory system</keyword>
<feature type="domain" description="HPt" evidence="5">
    <location>
        <begin position="77"/>
        <end position="179"/>
    </location>
</feature>
<dbReference type="AlphaFoldDB" id="A0A090M936"/>
<feature type="compositionally biased region" description="Acidic residues" evidence="4">
    <location>
        <begin position="16"/>
        <end position="26"/>
    </location>
</feature>
<reference evidence="7" key="3">
    <citation type="submission" date="2017-04" db="EMBL/GenBank/DDBJ databases">
        <title>Population genomics of picophytoplankton unveils novel chromosome hypervariability.</title>
        <authorList>
            <consortium name="DOE Joint Genome Institute"/>
            <person name="Blanc-Mathieu R."/>
            <person name="Krasovec M."/>
            <person name="Hebrard M."/>
            <person name="Yau S."/>
            <person name="Desgranges E."/>
            <person name="Martin J."/>
            <person name="Schackwitz W."/>
            <person name="Kuo A."/>
            <person name="Salin G."/>
            <person name="Donnadieu C."/>
            <person name="Desdevises Y."/>
            <person name="Sanchez-Ferandin S."/>
            <person name="Moreau H."/>
            <person name="Rivals E."/>
            <person name="Grigoriev I.V."/>
            <person name="Grimsley N."/>
            <person name="Eyre-Walker A."/>
            <person name="Piganeau G."/>
        </authorList>
    </citation>
    <scope>NUCLEOTIDE SEQUENCE [LARGE SCALE GENOMIC DNA]</scope>
    <source>
        <strain evidence="7">RCC 1115</strain>
    </source>
</reference>
<accession>A0A454Y2A6</accession>
<dbReference type="PANTHER" id="PTHR28242:SF52">
    <property type="entry name" value="PHOSPHORELAY INTERMEDIATE PROTEIN YPD1"/>
    <property type="match status" value="1"/>
</dbReference>
<reference evidence="6 8" key="1">
    <citation type="journal article" date="2006" name="Proc. Natl. Acad. Sci. U.S.A.">
        <title>Genome analysis of the smallest free-living eukaryote Ostreococcus tauri unveils many unique features.</title>
        <authorList>
            <person name="Derelle E."/>
            <person name="Ferraz C."/>
            <person name="Rombauts S."/>
            <person name="Rouze P."/>
            <person name="Worden A.Z."/>
            <person name="Robbens S."/>
            <person name="Partensky F."/>
            <person name="Degroeve S."/>
            <person name="Echeynie S."/>
            <person name="Cooke R."/>
            <person name="Saeys Y."/>
            <person name="Wuyts J."/>
            <person name="Jabbari K."/>
            <person name="Bowler C."/>
            <person name="Panaud O."/>
            <person name="Piegu B."/>
            <person name="Ball S.G."/>
            <person name="Ral J.-P."/>
            <person name="Bouget F.-Y."/>
            <person name="Piganeau G."/>
            <person name="De Baets B."/>
            <person name="Picard A."/>
            <person name="Delseny M."/>
            <person name="Demaille J."/>
            <person name="Van de Peer Y."/>
            <person name="Moreau H."/>
        </authorList>
    </citation>
    <scope>NUCLEOTIDE SEQUENCE [LARGE SCALE GENOMIC DNA]</scope>
    <source>
        <strain evidence="6 8">OTTH0595</strain>
    </source>
</reference>
<dbReference type="GO" id="GO:0000160">
    <property type="term" value="P:phosphorelay signal transduction system"/>
    <property type="evidence" value="ECO:0007669"/>
    <property type="project" value="UniProtKB-UniRule"/>
</dbReference>
<reference evidence="6" key="2">
    <citation type="journal article" date="2014" name="BMC Genomics">
        <title>An improved genome of the model marine alga Ostreococcus tauri unfolds by assessing Illumina de novo assemblies.</title>
        <authorList>
            <person name="Blanc-Mathieu R."/>
            <person name="Verhelst B."/>
            <person name="Derelle E."/>
            <person name="Rombauts S."/>
            <person name="Bouget F.Y."/>
            <person name="Carre I."/>
            <person name="Chateau A."/>
            <person name="Eyre-Walker A."/>
            <person name="Grimsley N."/>
            <person name="Moreau H."/>
            <person name="Piegu B."/>
            <person name="Rivals E."/>
            <person name="Schackwitz W."/>
            <person name="Van de Peer Y."/>
            <person name="Piganeau G."/>
        </authorList>
    </citation>
    <scope>NUCLEOTIDE SEQUENCE</scope>
    <source>
        <strain evidence="6">RCC4221</strain>
    </source>
</reference>
<evidence type="ECO:0000259" key="5">
    <source>
        <dbReference type="PROSITE" id="PS50894"/>
    </source>
</evidence>
<dbReference type="GO" id="GO:0009927">
    <property type="term" value="F:histidine phosphotransfer kinase activity"/>
    <property type="evidence" value="ECO:0007669"/>
    <property type="project" value="UniProtKB-UniRule"/>
</dbReference>
<evidence type="ECO:0000256" key="4">
    <source>
        <dbReference type="SAM" id="MobiDB-lite"/>
    </source>
</evidence>
<dbReference type="EMBL" id="CAID01000008">
    <property type="protein sequence ID" value="CEG01634.1"/>
    <property type="molecule type" value="Genomic_DNA"/>
</dbReference>
<dbReference type="PROSITE" id="PS50894">
    <property type="entry name" value="HPT"/>
    <property type="match status" value="1"/>
</dbReference>
<comment type="subcellular location">
    <subcellularLocation>
        <location evidence="3">Cytoplasm</location>
        <location evidence="3">Cytosol</location>
    </subcellularLocation>
    <subcellularLocation>
        <location evidence="3">Nucleus</location>
    </subcellularLocation>
</comment>
<keyword evidence="6" id="KW-0418">Kinase</keyword>
<keyword evidence="6" id="KW-0808">Transferase</keyword>
<evidence type="ECO:0000313" key="8">
    <source>
        <dbReference type="Proteomes" id="UP000009170"/>
    </source>
</evidence>
<dbReference type="Proteomes" id="UP000195557">
    <property type="component" value="Unassembled WGS sequence"/>
</dbReference>
<dbReference type="STRING" id="70448.A0A090M936"/>
<organism evidence="6 8">
    <name type="scientific">Ostreococcus tauri</name>
    <name type="common">Marine green alga</name>
    <dbReference type="NCBI Taxonomy" id="70448"/>
    <lineage>
        <taxon>Eukaryota</taxon>
        <taxon>Viridiplantae</taxon>
        <taxon>Chlorophyta</taxon>
        <taxon>Mamiellophyceae</taxon>
        <taxon>Mamiellales</taxon>
        <taxon>Bathycoccaceae</taxon>
        <taxon>Ostreococcus</taxon>
    </lineage>
</organism>
<comment type="function">
    <text evidence="3">Functions as a two-component phosphorelay mediators between cytokinin sensor histidine kinases and response regulators (B-type ARRs). Plays an important role in propagating cytokinin signal transduction.</text>
</comment>
<dbReference type="GO" id="GO:0009736">
    <property type="term" value="P:cytokinin-activated signaling pathway"/>
    <property type="evidence" value="ECO:0007669"/>
    <property type="project" value="UniProtKB-KW"/>
</dbReference>
<gene>
    <name evidence="7" type="ORF">BE221DRAFT_72639</name>
    <name evidence="6" type="ORF">OT_ostta08g04240</name>
</gene>
<sequence length="193" mass="21431">MPGGSKSARGVAKPEEDGDADKEEETLEKLEARVKDEKDEALMAELLAMEKIAFDPTNTLLNRGQFNELLDLQTETEPDFMQEIVDMYCDDSHTMLDELKGILTEAEKRTTSGYDAARATLHKLRGASSTLGAEGIQNVCESIREAIVSESVDAMVKGPGSLEELENRLNELKTFLKKYVCVARECTVRKLAR</sequence>
<dbReference type="GO" id="GO:0005634">
    <property type="term" value="C:nucleus"/>
    <property type="evidence" value="ECO:0007669"/>
    <property type="project" value="UniProtKB-SubCell"/>
</dbReference>
<feature type="modified residue" description="Phosphohistidine" evidence="2">
    <location>
        <position position="122"/>
    </location>
</feature>